<comment type="caution">
    <text evidence="3">The sequence shown here is derived from an EMBL/GenBank/DDBJ whole genome shotgun (WGS) entry which is preliminary data.</text>
</comment>
<name>A0A438F1Q5_VITVI</name>
<dbReference type="GO" id="GO:0005819">
    <property type="term" value="C:spindle"/>
    <property type="evidence" value="ECO:0007669"/>
    <property type="project" value="UniProtKB-ARBA"/>
</dbReference>
<proteinExistence type="predicted"/>
<sequence>MKEANWCWDSIKFKVGKGSRVKFWIDQWCGIVALSQNFPQLFALAVHKNAMINEVWDSSLGQGGIYGETSESFKLPKYVVYILRADINASFIIFFVLLGAADYPGFRGLLKQLVGPLSIQLSDRRSSIVKQTCHLLIFFVKRALGRFESCAEMFIPVLFKLVVITVLVIAESADNCIKTMLRNCKVARVLPKIADCAKNDRNAVLRARCCEYSLLILEYWADAPEIQRSADLYEDLIKCCVADAMSEVFVSDSFPFYNVHGQ</sequence>
<keyword evidence="1" id="KW-0472">Membrane</keyword>
<dbReference type="PANTHER" id="PTHR21567">
    <property type="entry name" value="CLASP"/>
    <property type="match status" value="1"/>
</dbReference>
<feature type="transmembrane region" description="Helical" evidence="1">
    <location>
        <begin position="153"/>
        <end position="173"/>
    </location>
</feature>
<gene>
    <name evidence="3" type="primary">CLASP_4</name>
    <name evidence="3" type="ORF">CK203_068931</name>
</gene>
<dbReference type="GO" id="GO:0000278">
    <property type="term" value="P:mitotic cell cycle"/>
    <property type="evidence" value="ECO:0007669"/>
    <property type="project" value="UniProtKB-ARBA"/>
</dbReference>
<evidence type="ECO:0000313" key="4">
    <source>
        <dbReference type="Proteomes" id="UP000288805"/>
    </source>
</evidence>
<dbReference type="AlphaFoldDB" id="A0A438F1Q5"/>
<dbReference type="Proteomes" id="UP000288805">
    <property type="component" value="Unassembled WGS sequence"/>
</dbReference>
<dbReference type="SUPFAM" id="SSF48371">
    <property type="entry name" value="ARM repeat"/>
    <property type="match status" value="1"/>
</dbReference>
<evidence type="ECO:0000313" key="3">
    <source>
        <dbReference type="EMBL" id="RVW53582.1"/>
    </source>
</evidence>
<keyword evidence="1" id="KW-1133">Transmembrane helix</keyword>
<keyword evidence="1" id="KW-0812">Transmembrane</keyword>
<feature type="transmembrane region" description="Helical" evidence="1">
    <location>
        <begin position="78"/>
        <end position="101"/>
    </location>
</feature>
<dbReference type="Gene3D" id="1.25.10.10">
    <property type="entry name" value="Leucine-rich Repeat Variant"/>
    <property type="match status" value="1"/>
</dbReference>
<dbReference type="PANTHER" id="PTHR21567:SF9">
    <property type="entry name" value="CLIP-ASSOCIATING PROTEIN"/>
    <property type="match status" value="1"/>
</dbReference>
<dbReference type="Pfam" id="PF12348">
    <property type="entry name" value="CLASP_N"/>
    <property type="match status" value="1"/>
</dbReference>
<evidence type="ECO:0000259" key="2">
    <source>
        <dbReference type="Pfam" id="PF12348"/>
    </source>
</evidence>
<organism evidence="3 4">
    <name type="scientific">Vitis vinifera</name>
    <name type="common">Grape</name>
    <dbReference type="NCBI Taxonomy" id="29760"/>
    <lineage>
        <taxon>Eukaryota</taxon>
        <taxon>Viridiplantae</taxon>
        <taxon>Streptophyta</taxon>
        <taxon>Embryophyta</taxon>
        <taxon>Tracheophyta</taxon>
        <taxon>Spermatophyta</taxon>
        <taxon>Magnoliopsida</taxon>
        <taxon>eudicotyledons</taxon>
        <taxon>Gunneridae</taxon>
        <taxon>Pentapetalae</taxon>
        <taxon>rosids</taxon>
        <taxon>Vitales</taxon>
        <taxon>Vitaceae</taxon>
        <taxon>Viteae</taxon>
        <taxon>Vitis</taxon>
    </lineage>
</organism>
<protein>
    <submittedName>
        <fullName evidence="3">CLIP-associated protein</fullName>
    </submittedName>
</protein>
<dbReference type="EMBL" id="QGNW01001142">
    <property type="protein sequence ID" value="RVW53582.1"/>
    <property type="molecule type" value="Genomic_DNA"/>
</dbReference>
<dbReference type="InterPro" id="IPR024395">
    <property type="entry name" value="CLASP_N_dom"/>
</dbReference>
<dbReference type="InterPro" id="IPR011989">
    <property type="entry name" value="ARM-like"/>
</dbReference>
<accession>A0A438F1Q5</accession>
<reference evidence="3 4" key="1">
    <citation type="journal article" date="2018" name="PLoS Genet.">
        <title>Population sequencing reveals clonal diversity and ancestral inbreeding in the grapevine cultivar Chardonnay.</title>
        <authorList>
            <person name="Roach M.J."/>
            <person name="Johnson D.L."/>
            <person name="Bohlmann J."/>
            <person name="van Vuuren H.J."/>
            <person name="Jones S.J."/>
            <person name="Pretorius I.S."/>
            <person name="Schmidt S.A."/>
            <person name="Borneman A.R."/>
        </authorList>
    </citation>
    <scope>NUCLEOTIDE SEQUENCE [LARGE SCALE GENOMIC DNA]</scope>
    <source>
        <strain evidence="4">cv. Chardonnay</strain>
        <tissue evidence="3">Leaf</tissue>
    </source>
</reference>
<evidence type="ECO:0000256" key="1">
    <source>
        <dbReference type="SAM" id="Phobius"/>
    </source>
</evidence>
<dbReference type="GO" id="GO:0000226">
    <property type="term" value="P:microtubule cytoskeleton organization"/>
    <property type="evidence" value="ECO:0007669"/>
    <property type="project" value="UniProtKB-ARBA"/>
</dbReference>
<dbReference type="InterPro" id="IPR016024">
    <property type="entry name" value="ARM-type_fold"/>
</dbReference>
<feature type="domain" description="CLASP N-terminal" evidence="2">
    <location>
        <begin position="104"/>
        <end position="248"/>
    </location>
</feature>